<evidence type="ECO:0000259" key="2">
    <source>
        <dbReference type="Pfam" id="PF26109"/>
    </source>
</evidence>
<feature type="domain" description="DNA-binding transcriptional repressor CapW winged helix-turn-helix" evidence="2">
    <location>
        <begin position="19"/>
        <end position="99"/>
    </location>
</feature>
<sequence>MTSNVSSFRSLVEDRSLSQAERLAFIDYKIMYLGEVSRQDIIEEFSIGQAAASNDMRLYRELRPANSRLDHATKRTIITPETYVPLVNIDAHTALDFIKNGFCRSRLEPGVPSLPVETIDPRLAPGALNDEQVAAVTRAMKGQYGVECEYESHNSANTDKRVLFPIALFVDRQSWYVRAFDQGAARFKNFKLSRIKSTPCALGSNLQFPKVGGYLEKDTQWHTLVPLELVVADPENVQQLTREFGLEHGRKIVVCRAALIYFARVNWRIDVENGDKNIFYFKLSNLIALKQMGLGDELMKSIKFGS</sequence>
<dbReference type="InterPro" id="IPR059019">
    <property type="entry name" value="WHD_CapW"/>
</dbReference>
<dbReference type="RefSeq" id="WP_076574918.1">
    <property type="nucleotide sequence ID" value="NZ_JANLFC010000075.1"/>
</dbReference>
<feature type="domain" description="WYL" evidence="1">
    <location>
        <begin position="133"/>
        <end position="197"/>
    </location>
</feature>
<evidence type="ECO:0000313" key="3">
    <source>
        <dbReference type="EMBL" id="MCR4450645.1"/>
    </source>
</evidence>
<evidence type="ECO:0000259" key="1">
    <source>
        <dbReference type="Pfam" id="PF13280"/>
    </source>
</evidence>
<name>A0AAW5M9N6_AERVE</name>
<dbReference type="Pfam" id="PF13280">
    <property type="entry name" value="WYL"/>
    <property type="match status" value="1"/>
</dbReference>
<proteinExistence type="predicted"/>
<dbReference type="Proteomes" id="UP001204061">
    <property type="component" value="Unassembled WGS sequence"/>
</dbReference>
<dbReference type="PIRSF" id="PIRSF015558">
    <property type="entry name" value="Txn_reg_DeoR_prd"/>
    <property type="match status" value="1"/>
</dbReference>
<dbReference type="PROSITE" id="PS52050">
    <property type="entry name" value="WYL"/>
    <property type="match status" value="1"/>
</dbReference>
<dbReference type="Pfam" id="PF26109">
    <property type="entry name" value="WHD_BrxR"/>
    <property type="match status" value="1"/>
</dbReference>
<accession>A0AAW5M9N6</accession>
<comment type="caution">
    <text evidence="3">The sequence shown here is derived from an EMBL/GenBank/DDBJ whole genome shotgun (WGS) entry which is preliminary data.</text>
</comment>
<gene>
    <name evidence="3" type="ORF">NS965_19880</name>
</gene>
<evidence type="ECO:0000313" key="4">
    <source>
        <dbReference type="Proteomes" id="UP001204061"/>
    </source>
</evidence>
<protein>
    <submittedName>
        <fullName evidence="3">WYL domain-containing protein</fullName>
    </submittedName>
</protein>
<reference evidence="3" key="1">
    <citation type="submission" date="2022-08" db="EMBL/GenBank/DDBJ databases">
        <title>A global survey of hypervirulent Aeromonas hydrophila identified this emerging pathogen in farmed fish in the lower Mekong River basin.</title>
        <authorList>
            <person name="Xu T."/>
            <person name="Rasmussen-Ivey C.R."/>
            <person name="Moen F.S."/>
            <person name="Fernandez Bravo A."/>
            <person name="Lamy B."/>
            <person name="Beaz-Hidalgo R."/>
            <person name="Khan C.D."/>
            <person name="Castro Escarpulli G."/>
            <person name="Yasin I.S.M."/>
            <person name="Figueras M.J."/>
            <person name="Azzam Sayuti M."/>
            <person name="Karim M.M."/>
            <person name="Alam K.M."/>
            <person name="Le T.T.T."/>
            <person name="Thao N.H.P."/>
            <person name="Addo S."/>
            <person name="Duodu S."/>
            <person name="Ali S."/>
            <person name="Mey S."/>
            <person name="Somony T."/>
            <person name="Liles M.R."/>
        </authorList>
    </citation>
    <scope>NUCLEOTIDE SEQUENCE</scope>
    <source>
        <strain evidence="3">0.14</strain>
    </source>
</reference>
<dbReference type="InterPro" id="IPR026881">
    <property type="entry name" value="WYL_dom"/>
</dbReference>
<dbReference type="InterPro" id="IPR016634">
    <property type="entry name" value="CapW-like"/>
</dbReference>
<organism evidence="3 4">
    <name type="scientific">Aeromonas veronii</name>
    <dbReference type="NCBI Taxonomy" id="654"/>
    <lineage>
        <taxon>Bacteria</taxon>
        <taxon>Pseudomonadati</taxon>
        <taxon>Pseudomonadota</taxon>
        <taxon>Gammaproteobacteria</taxon>
        <taxon>Aeromonadales</taxon>
        <taxon>Aeromonadaceae</taxon>
        <taxon>Aeromonas</taxon>
    </lineage>
</organism>
<dbReference type="AlphaFoldDB" id="A0AAW5M9N6"/>
<dbReference type="EMBL" id="JANLFC010000075">
    <property type="protein sequence ID" value="MCR4450645.1"/>
    <property type="molecule type" value="Genomic_DNA"/>
</dbReference>